<evidence type="ECO:0000313" key="2">
    <source>
        <dbReference type="Proteomes" id="UP000017836"/>
    </source>
</evidence>
<dbReference type="Proteomes" id="UP000017836">
    <property type="component" value="Unassembled WGS sequence"/>
</dbReference>
<accession>W1NG09</accession>
<reference evidence="2" key="1">
    <citation type="journal article" date="2013" name="Science">
        <title>The Amborella genome and the evolution of flowering plants.</title>
        <authorList>
            <consortium name="Amborella Genome Project"/>
        </authorList>
    </citation>
    <scope>NUCLEOTIDE SEQUENCE [LARGE SCALE GENOMIC DNA]</scope>
</reference>
<proteinExistence type="predicted"/>
<organism evidence="1 2">
    <name type="scientific">Amborella trichopoda</name>
    <dbReference type="NCBI Taxonomy" id="13333"/>
    <lineage>
        <taxon>Eukaryota</taxon>
        <taxon>Viridiplantae</taxon>
        <taxon>Streptophyta</taxon>
        <taxon>Embryophyta</taxon>
        <taxon>Tracheophyta</taxon>
        <taxon>Spermatophyta</taxon>
        <taxon>Magnoliopsida</taxon>
        <taxon>Amborellales</taxon>
        <taxon>Amborellaceae</taxon>
        <taxon>Amborella</taxon>
    </lineage>
</organism>
<dbReference type="HOGENOM" id="CLU_2743400_0_0_1"/>
<dbReference type="EMBL" id="KI397513">
    <property type="protein sequence ID" value="ERM94110.1"/>
    <property type="molecule type" value="Genomic_DNA"/>
</dbReference>
<gene>
    <name evidence="1" type="ORF">AMTR_s00010p00130170</name>
</gene>
<protein>
    <submittedName>
        <fullName evidence="1">Uncharacterized protein</fullName>
    </submittedName>
</protein>
<dbReference type="Gramene" id="ERM94110">
    <property type="protein sequence ID" value="ERM94110"/>
    <property type="gene ID" value="AMTR_s00010p00130170"/>
</dbReference>
<name>W1NG09_AMBTC</name>
<dbReference type="AlphaFoldDB" id="W1NG09"/>
<evidence type="ECO:0000313" key="1">
    <source>
        <dbReference type="EMBL" id="ERM94110.1"/>
    </source>
</evidence>
<keyword evidence="2" id="KW-1185">Reference proteome</keyword>
<sequence>MGEGSLVQVPCVSQIVGSTIGAWCRSTKVVALGWISLVGLRRRVDQSSGAGNARGEAWWGCMALMSKGCAT</sequence>